<sequence>MNHLMVDLETMGNGPYAPVISIGAVFFDLKTGETGEDFSVNISLESSMRYRARPDASTILWWMEQGEDARKSLTNDTQELSTALSWLSDFIAKHANPK</sequence>
<dbReference type="AlphaFoldDB" id="A0A730I5J6"/>
<gene>
    <name evidence="2" type="ORF">G4A10_004674</name>
</gene>
<dbReference type="InterPro" id="IPR012337">
    <property type="entry name" value="RNaseH-like_sf"/>
</dbReference>
<feature type="domain" description="3'-5' exoribonuclease Rv2179c-like" evidence="1">
    <location>
        <begin position="2"/>
        <end position="97"/>
    </location>
</feature>
<organism evidence="2">
    <name type="scientific">Salmonella enterica subsp. enterica serovar Rough O:-:-</name>
    <dbReference type="NCBI Taxonomy" id="2579247"/>
    <lineage>
        <taxon>Bacteria</taxon>
        <taxon>Pseudomonadati</taxon>
        <taxon>Pseudomonadota</taxon>
        <taxon>Gammaproteobacteria</taxon>
        <taxon>Enterobacterales</taxon>
        <taxon>Enterobacteriaceae</taxon>
        <taxon>Salmonella</taxon>
    </lineage>
</organism>
<comment type="caution">
    <text evidence="2">The sequence shown here is derived from an EMBL/GenBank/DDBJ whole genome shotgun (WGS) entry which is preliminary data.</text>
</comment>
<dbReference type="SUPFAM" id="SSF53098">
    <property type="entry name" value="Ribonuclease H-like"/>
    <property type="match status" value="1"/>
</dbReference>
<dbReference type="EMBL" id="DAARSP010000105">
    <property type="protein sequence ID" value="HAE3777251.1"/>
    <property type="molecule type" value="Genomic_DNA"/>
</dbReference>
<protein>
    <submittedName>
        <fullName evidence="2">3'-5' exoribonuclease</fullName>
    </submittedName>
</protein>
<name>A0A730I5J6_SALET</name>
<feature type="non-terminal residue" evidence="2">
    <location>
        <position position="98"/>
    </location>
</feature>
<dbReference type="InterPro" id="IPR033390">
    <property type="entry name" value="Rv2179c-like"/>
</dbReference>
<dbReference type="Pfam" id="PF16473">
    <property type="entry name" value="Rv2179c-like"/>
    <property type="match status" value="1"/>
</dbReference>
<proteinExistence type="predicted"/>
<evidence type="ECO:0000313" key="2">
    <source>
        <dbReference type="EMBL" id="HAE3777251.1"/>
    </source>
</evidence>
<reference evidence="2" key="1">
    <citation type="journal article" date="2018" name="Genome Biol.">
        <title>SKESA: strategic k-mer extension for scrupulous assemblies.</title>
        <authorList>
            <person name="Souvorov A."/>
            <person name="Agarwala R."/>
            <person name="Lipman D.J."/>
        </authorList>
    </citation>
    <scope>NUCLEOTIDE SEQUENCE</scope>
    <source>
        <strain evidence="2">12-7957</strain>
    </source>
</reference>
<reference evidence="2" key="2">
    <citation type="submission" date="2018-07" db="EMBL/GenBank/DDBJ databases">
        <authorList>
            <consortium name="NCBI Pathogen Detection Project"/>
        </authorList>
    </citation>
    <scope>NUCLEOTIDE SEQUENCE</scope>
    <source>
        <strain evidence="2">12-7957</strain>
    </source>
</reference>
<evidence type="ECO:0000259" key="1">
    <source>
        <dbReference type="Pfam" id="PF16473"/>
    </source>
</evidence>
<accession>A0A730I5J6</accession>